<evidence type="ECO:0007829" key="4">
    <source>
        <dbReference type="PeptideAtlas" id="A0A804Q997"/>
    </source>
</evidence>
<feature type="domain" description="TPR1-like CTLH-containing" evidence="1">
    <location>
        <begin position="78"/>
        <end position="115"/>
    </location>
</feature>
<evidence type="ECO:0000259" key="1">
    <source>
        <dbReference type="Pfam" id="PF21889"/>
    </source>
</evidence>
<evidence type="ECO:0000313" key="2">
    <source>
        <dbReference type="EnsemblPlants" id="Zm00001eb310690_P001"/>
    </source>
</evidence>
<dbReference type="Proteomes" id="UP000007305">
    <property type="component" value="Chromosome 7"/>
</dbReference>
<dbReference type="EnsemblPlants" id="Zm00001eb310690_T001">
    <property type="protein sequence ID" value="Zm00001eb310690_P001"/>
    <property type="gene ID" value="Zm00001eb310690"/>
</dbReference>
<dbReference type="Pfam" id="PF21889">
    <property type="entry name" value="TPR1-like_2nd"/>
    <property type="match status" value="1"/>
</dbReference>
<keyword evidence="4" id="KW-1267">Proteomics identification</keyword>
<accession>A0A804Q997</accession>
<evidence type="ECO:0000313" key="3">
    <source>
        <dbReference type="Proteomes" id="UP000007305"/>
    </source>
</evidence>
<reference evidence="2" key="2">
    <citation type="submission" date="2019-07" db="EMBL/GenBank/DDBJ databases">
        <authorList>
            <person name="Seetharam A."/>
            <person name="Woodhouse M."/>
            <person name="Cannon E."/>
        </authorList>
    </citation>
    <scope>NUCLEOTIDE SEQUENCE [LARGE SCALE GENOMIC DNA]</scope>
    <source>
        <strain evidence="2">cv. B73</strain>
    </source>
</reference>
<protein>
    <recommendedName>
        <fullName evidence="1">TPR1-like CTLH-containing domain-containing protein</fullName>
    </recommendedName>
</protein>
<proteinExistence type="evidence at protein level"/>
<keyword evidence="3" id="KW-1185">Reference proteome</keyword>
<dbReference type="Gramene" id="Zm00001eb310690_T001">
    <property type="protein sequence ID" value="Zm00001eb310690_P001"/>
    <property type="gene ID" value="Zm00001eb310690"/>
</dbReference>
<reference evidence="3" key="1">
    <citation type="submission" date="2015-12" db="EMBL/GenBank/DDBJ databases">
        <title>Update maize B73 reference genome by single molecule sequencing technologies.</title>
        <authorList>
            <consortium name="Maize Genome Sequencing Project"/>
            <person name="Ware D."/>
        </authorList>
    </citation>
    <scope>NUCLEOTIDE SEQUENCE [LARGE SCALE GENOMIC DNA]</scope>
    <source>
        <strain evidence="3">cv. B73</strain>
    </source>
</reference>
<sequence>MYVSCKTKINGKLVSPAFHWLKTLDKVYRNVVPSFHHVSSCSPVQERADALRTKIANQLFEKERADALRTKIANQLFEKAVEIFIKDVKVFASFNGELFKEITKLLTLENFRKRHAAHARGYLQIDVGSMDKHSTKSDEEYEDLAMRDVMATGPTMNSKL</sequence>
<dbReference type="AlphaFoldDB" id="A0A804Q997"/>
<name>A0A804Q997_MAIZE</name>
<organism evidence="2 3">
    <name type="scientific">Zea mays</name>
    <name type="common">Maize</name>
    <dbReference type="NCBI Taxonomy" id="4577"/>
    <lineage>
        <taxon>Eukaryota</taxon>
        <taxon>Viridiplantae</taxon>
        <taxon>Streptophyta</taxon>
        <taxon>Embryophyta</taxon>
        <taxon>Tracheophyta</taxon>
        <taxon>Spermatophyta</taxon>
        <taxon>Magnoliopsida</taxon>
        <taxon>Liliopsida</taxon>
        <taxon>Poales</taxon>
        <taxon>Poaceae</taxon>
        <taxon>PACMAD clade</taxon>
        <taxon>Panicoideae</taxon>
        <taxon>Andropogonodae</taxon>
        <taxon>Andropogoneae</taxon>
        <taxon>Tripsacinae</taxon>
        <taxon>Zea</taxon>
    </lineage>
</organism>
<reference evidence="2" key="3">
    <citation type="submission" date="2021-05" db="UniProtKB">
        <authorList>
            <consortium name="EnsemblPlants"/>
        </authorList>
    </citation>
    <scope>IDENTIFICATION</scope>
    <source>
        <strain evidence="2">cv. B73</strain>
    </source>
</reference>
<dbReference type="InterPro" id="IPR054080">
    <property type="entry name" value="TPR1-like_2nd"/>
</dbReference>
<dbReference type="InParanoid" id="A0A804Q997"/>